<protein>
    <submittedName>
        <fullName evidence="2">Uncharacterized protein</fullName>
    </submittedName>
</protein>
<organism evidence="2 3">
    <name type="scientific">Nostoc edaphicum CCNP1411</name>
    <dbReference type="NCBI Taxonomy" id="1472755"/>
    <lineage>
        <taxon>Bacteria</taxon>
        <taxon>Bacillati</taxon>
        <taxon>Cyanobacteriota</taxon>
        <taxon>Cyanophyceae</taxon>
        <taxon>Nostocales</taxon>
        <taxon>Nostocaceae</taxon>
        <taxon>Nostoc</taxon>
    </lineage>
</organism>
<evidence type="ECO:0000256" key="1">
    <source>
        <dbReference type="SAM" id="SignalP"/>
    </source>
</evidence>
<feature type="signal peptide" evidence="1">
    <location>
        <begin position="1"/>
        <end position="27"/>
    </location>
</feature>
<gene>
    <name evidence="2" type="ORF">HUN01_30570</name>
</gene>
<dbReference type="RefSeq" id="WP_181929312.1">
    <property type="nucleotide sequence ID" value="NZ_CP054698.1"/>
</dbReference>
<dbReference type="EMBL" id="CP054698">
    <property type="protein sequence ID" value="QMS91729.1"/>
    <property type="molecule type" value="Genomic_DNA"/>
</dbReference>
<name>A0A7D7LJC0_9NOSO</name>
<dbReference type="AlphaFoldDB" id="A0A7D7LJC0"/>
<keyword evidence="3" id="KW-1185">Reference proteome</keyword>
<dbReference type="Proteomes" id="UP000514713">
    <property type="component" value="Chromosome"/>
</dbReference>
<proteinExistence type="predicted"/>
<reference evidence="3" key="1">
    <citation type="submission" date="2020-06" db="EMBL/GenBank/DDBJ databases">
        <title>Nostoc edaphicum CCNP1411 genome.</title>
        <authorList>
            <person name="Fidor A."/>
            <person name="Grabski M."/>
            <person name="Gawor J."/>
            <person name="Gromadka R."/>
            <person name="Wegrzyn G."/>
            <person name="Mazur-Marzec H."/>
        </authorList>
    </citation>
    <scope>NUCLEOTIDE SEQUENCE [LARGE SCALE GENOMIC DNA]</scope>
    <source>
        <strain evidence="3">CCNP1411</strain>
    </source>
</reference>
<accession>A0A7D7LJC0</accession>
<dbReference type="KEGG" id="ned:HUN01_30570"/>
<keyword evidence="1" id="KW-0732">Signal</keyword>
<sequence>MKKLLMSLALVSASICTVLSISALSNALSDRCSLQNQLSILPPEIFNKIFPEEVNRLSIFQKRPLTSASEKEIKQAAVNYTLAHSCQFKILSGIPEAIFARPIKAAEIPSTGFGEFDFMGKEPPLMLVVVKGNFDISGSTSGGFQSSNPRRSTKYTAYIFDLQAGTPIFSATGLTGEYFRNALNDSTVPDDLESVGL</sequence>
<feature type="chain" id="PRO_5028897779" evidence="1">
    <location>
        <begin position="28"/>
        <end position="197"/>
    </location>
</feature>
<evidence type="ECO:0000313" key="2">
    <source>
        <dbReference type="EMBL" id="QMS91729.1"/>
    </source>
</evidence>
<evidence type="ECO:0000313" key="3">
    <source>
        <dbReference type="Proteomes" id="UP000514713"/>
    </source>
</evidence>